<evidence type="ECO:0000313" key="7">
    <source>
        <dbReference type="Proteomes" id="UP000663836"/>
    </source>
</evidence>
<comment type="similarity">
    <text evidence="1">Belongs to the TTC38 family.</text>
</comment>
<protein>
    <recommendedName>
        <fullName evidence="2">Tetratricopeptide repeat protein 38</fullName>
    </recommendedName>
</protein>
<dbReference type="PANTHER" id="PTHR16263:SF4">
    <property type="entry name" value="TETRATRICOPEPTIDE REPEAT PROTEIN 38"/>
    <property type="match status" value="1"/>
</dbReference>
<gene>
    <name evidence="6" type="ORF">JBS370_LOCUS14146</name>
</gene>
<keyword evidence="5" id="KW-0472">Membrane</keyword>
<accession>A0A819ABB0</accession>
<evidence type="ECO:0000256" key="3">
    <source>
        <dbReference type="ARBA" id="ARBA00022737"/>
    </source>
</evidence>
<keyword evidence="5" id="KW-0812">Transmembrane</keyword>
<feature type="transmembrane region" description="Helical" evidence="5">
    <location>
        <begin position="501"/>
        <end position="519"/>
    </location>
</feature>
<sequence>MPFRDHWRDVETLHNDGIPIDTTSNETAKLFDATLTQYVGWYNDKQLGGIKPSLSRLLASDPNCASSRILAAALGMFSRSCPSALAHAQVIETLGDVATSSNPYIHLHTQALIDWSLGYRSRATDTWETILLSYPFDIMTLKFALDTYFHLGNQNMLRDSVARVLPIWESSSSHRPLKSHLYGMHAFGLGETNMVPQAEKQARLGLELNEHDAWATHALVHTIEYMGQTSEGINFLEKTDNHWHQCDIIAPHIDWHWALYELEQDNWEKAEEILQHHFLNNNGTELNRIKYTDAASLIYRLKLAGHPCSSQSNSQLKQFLDVHLRDHQTLFQDFHHYFVLDNFADTETKKDFLRSLKETVESSDTDTGKAYREIGSRIFAALERFDEGDYAQVVELLYPIRYRTAIGGGSIAQRDIFTLLLIHSAVYSNNNQHQQLAKRDSVTMKLSTMWRNMTYEKAVRIMSLGMKHAGGMKRAVKKIEFLINLNGGLYRYAPFQSTLPFYQRYMFDLAIVTIVVYLLDKYCKRNRQKKVDWY</sequence>
<evidence type="ECO:0000256" key="5">
    <source>
        <dbReference type="SAM" id="Phobius"/>
    </source>
</evidence>
<dbReference type="InterPro" id="IPR033891">
    <property type="entry name" value="TTC38"/>
</dbReference>
<organism evidence="6 7">
    <name type="scientific">Rotaria sordida</name>
    <dbReference type="NCBI Taxonomy" id="392033"/>
    <lineage>
        <taxon>Eukaryota</taxon>
        <taxon>Metazoa</taxon>
        <taxon>Spiralia</taxon>
        <taxon>Gnathifera</taxon>
        <taxon>Rotifera</taxon>
        <taxon>Eurotatoria</taxon>
        <taxon>Bdelloidea</taxon>
        <taxon>Philodinida</taxon>
        <taxon>Philodinidae</taxon>
        <taxon>Rotaria</taxon>
    </lineage>
</organism>
<dbReference type="Proteomes" id="UP000663836">
    <property type="component" value="Unassembled WGS sequence"/>
</dbReference>
<dbReference type="EMBL" id="CAJOBD010001257">
    <property type="protein sequence ID" value="CAF3779446.1"/>
    <property type="molecule type" value="Genomic_DNA"/>
</dbReference>
<evidence type="ECO:0000256" key="2">
    <source>
        <dbReference type="ARBA" id="ARBA00019992"/>
    </source>
</evidence>
<dbReference type="PANTHER" id="PTHR16263">
    <property type="entry name" value="TETRATRICOPEPTIDE REPEAT PROTEIN 38"/>
    <property type="match status" value="1"/>
</dbReference>
<keyword evidence="4" id="KW-0802">TPR repeat</keyword>
<evidence type="ECO:0000256" key="4">
    <source>
        <dbReference type="ARBA" id="ARBA00022803"/>
    </source>
</evidence>
<name>A0A819ABB0_9BILA</name>
<keyword evidence="3" id="KW-0677">Repeat</keyword>
<comment type="caution">
    <text evidence="6">The sequence shown here is derived from an EMBL/GenBank/DDBJ whole genome shotgun (WGS) entry which is preliminary data.</text>
</comment>
<dbReference type="AlphaFoldDB" id="A0A819ABB0"/>
<dbReference type="Gene3D" id="1.25.40.10">
    <property type="entry name" value="Tetratricopeptide repeat domain"/>
    <property type="match status" value="1"/>
</dbReference>
<evidence type="ECO:0000313" key="6">
    <source>
        <dbReference type="EMBL" id="CAF3779446.1"/>
    </source>
</evidence>
<keyword evidence="5" id="KW-1133">Transmembrane helix</keyword>
<reference evidence="6" key="1">
    <citation type="submission" date="2021-02" db="EMBL/GenBank/DDBJ databases">
        <authorList>
            <person name="Nowell W R."/>
        </authorList>
    </citation>
    <scope>NUCLEOTIDE SEQUENCE</scope>
</reference>
<evidence type="ECO:0000256" key="1">
    <source>
        <dbReference type="ARBA" id="ARBA00005857"/>
    </source>
</evidence>
<dbReference type="CDD" id="cd05804">
    <property type="entry name" value="StaR_like"/>
    <property type="match status" value="1"/>
</dbReference>
<proteinExistence type="inferred from homology"/>
<dbReference type="InterPro" id="IPR011990">
    <property type="entry name" value="TPR-like_helical_dom_sf"/>
</dbReference>